<proteinExistence type="predicted"/>
<dbReference type="RefSeq" id="XP_033521951.1">
    <property type="nucleotide sequence ID" value="XM_033668447.1"/>
</dbReference>
<accession>A0A6A6A6F4</accession>
<dbReference type="Proteomes" id="UP000799771">
    <property type="component" value="Unassembled WGS sequence"/>
</dbReference>
<keyword evidence="2" id="KW-0472">Membrane</keyword>
<keyword evidence="2" id="KW-0812">Transmembrane</keyword>
<keyword evidence="2" id="KW-1133">Transmembrane helix</keyword>
<feature type="signal peptide" evidence="3">
    <location>
        <begin position="1"/>
        <end position="28"/>
    </location>
</feature>
<keyword evidence="5" id="KW-1185">Reference proteome</keyword>
<reference evidence="4" key="1">
    <citation type="journal article" date="2020" name="Stud. Mycol.">
        <title>101 Dothideomycetes genomes: a test case for predicting lifestyles and emergence of pathogens.</title>
        <authorList>
            <person name="Haridas S."/>
            <person name="Albert R."/>
            <person name="Binder M."/>
            <person name="Bloem J."/>
            <person name="Labutti K."/>
            <person name="Salamov A."/>
            <person name="Andreopoulos B."/>
            <person name="Baker S."/>
            <person name="Barry K."/>
            <person name="Bills G."/>
            <person name="Bluhm B."/>
            <person name="Cannon C."/>
            <person name="Castanera R."/>
            <person name="Culley D."/>
            <person name="Daum C."/>
            <person name="Ezra D."/>
            <person name="Gonzalez J."/>
            <person name="Henrissat B."/>
            <person name="Kuo A."/>
            <person name="Liang C."/>
            <person name="Lipzen A."/>
            <person name="Lutzoni F."/>
            <person name="Magnuson J."/>
            <person name="Mondo S."/>
            <person name="Nolan M."/>
            <person name="Ohm R."/>
            <person name="Pangilinan J."/>
            <person name="Park H.-J."/>
            <person name="Ramirez L."/>
            <person name="Alfaro M."/>
            <person name="Sun H."/>
            <person name="Tritt A."/>
            <person name="Yoshinaga Y."/>
            <person name="Zwiers L.-H."/>
            <person name="Turgeon B."/>
            <person name="Goodwin S."/>
            <person name="Spatafora J."/>
            <person name="Crous P."/>
            <person name="Grigoriev I."/>
        </authorList>
    </citation>
    <scope>NUCLEOTIDE SEQUENCE</scope>
    <source>
        <strain evidence="4">CBS 119687</strain>
    </source>
</reference>
<evidence type="ECO:0000313" key="4">
    <source>
        <dbReference type="EMBL" id="KAF2127562.1"/>
    </source>
</evidence>
<feature type="region of interest" description="Disordered" evidence="1">
    <location>
        <begin position="61"/>
        <end position="82"/>
    </location>
</feature>
<evidence type="ECO:0000256" key="3">
    <source>
        <dbReference type="SAM" id="SignalP"/>
    </source>
</evidence>
<dbReference type="EMBL" id="ML977510">
    <property type="protein sequence ID" value="KAF2127562.1"/>
    <property type="molecule type" value="Genomic_DNA"/>
</dbReference>
<evidence type="ECO:0000313" key="5">
    <source>
        <dbReference type="Proteomes" id="UP000799771"/>
    </source>
</evidence>
<feature type="transmembrane region" description="Helical" evidence="2">
    <location>
        <begin position="129"/>
        <end position="149"/>
    </location>
</feature>
<sequence>MHLKALATMNTLTLVVLAPFAIAQSSSSETTKTSVNTSGTSVGSVASATSSAAVVTMMWNNSPTDTTPNTAPATSGSTEAGMTMSDGSVMTGTDMSMSSTTTGTALAGMAGMNMSSAGRVDIPGVRNGMAGIGMIVVSLGAGVGLVFGML</sequence>
<evidence type="ECO:0000256" key="2">
    <source>
        <dbReference type="SAM" id="Phobius"/>
    </source>
</evidence>
<keyword evidence="3" id="KW-0732">Signal</keyword>
<organism evidence="4 5">
    <name type="scientific">Dothidotthia symphoricarpi CBS 119687</name>
    <dbReference type="NCBI Taxonomy" id="1392245"/>
    <lineage>
        <taxon>Eukaryota</taxon>
        <taxon>Fungi</taxon>
        <taxon>Dikarya</taxon>
        <taxon>Ascomycota</taxon>
        <taxon>Pezizomycotina</taxon>
        <taxon>Dothideomycetes</taxon>
        <taxon>Pleosporomycetidae</taxon>
        <taxon>Pleosporales</taxon>
        <taxon>Dothidotthiaceae</taxon>
        <taxon>Dothidotthia</taxon>
    </lineage>
</organism>
<dbReference type="GeneID" id="54408879"/>
<protein>
    <submittedName>
        <fullName evidence="4">Uncharacterized protein</fullName>
    </submittedName>
</protein>
<dbReference type="AlphaFoldDB" id="A0A6A6A6F4"/>
<feature type="compositionally biased region" description="Low complexity" evidence="1">
    <location>
        <begin position="61"/>
        <end position="75"/>
    </location>
</feature>
<gene>
    <name evidence="4" type="ORF">P153DRAFT_368168</name>
</gene>
<evidence type="ECO:0000256" key="1">
    <source>
        <dbReference type="SAM" id="MobiDB-lite"/>
    </source>
</evidence>
<feature type="chain" id="PRO_5025587187" evidence="3">
    <location>
        <begin position="29"/>
        <end position="150"/>
    </location>
</feature>
<name>A0A6A6A6F4_9PLEO</name>